<feature type="compositionally biased region" description="Polar residues" evidence="1">
    <location>
        <begin position="1081"/>
        <end position="1094"/>
    </location>
</feature>
<protein>
    <submittedName>
        <fullName evidence="2">Uncharacterized protein</fullName>
    </submittedName>
</protein>
<feature type="compositionally biased region" description="Acidic residues" evidence="1">
    <location>
        <begin position="728"/>
        <end position="740"/>
    </location>
</feature>
<feature type="compositionally biased region" description="Low complexity" evidence="1">
    <location>
        <begin position="1013"/>
        <end position="1031"/>
    </location>
</feature>
<feature type="region of interest" description="Disordered" evidence="1">
    <location>
        <begin position="459"/>
        <end position="614"/>
    </location>
</feature>
<name>A0A061H5Q3_9BASI</name>
<reference evidence="2 3" key="1">
    <citation type="journal article" date="2013" name="Plant Cell">
        <title>The transition from a phytopathogenic smut ancestor to an anamorphic biocontrol agent deciphered by comparative whole-genome analysis.</title>
        <authorList>
            <person name="Lefebvre F."/>
            <person name="Joly D.L."/>
            <person name="Labbe C."/>
            <person name="Teichmann B."/>
            <person name="Linning R."/>
            <person name="Belzile F."/>
            <person name="Bakkeren G."/>
            <person name="Belanger R.R."/>
        </authorList>
    </citation>
    <scope>NUCLEOTIDE SEQUENCE [LARGE SCALE GENOMIC DNA]</scope>
    <source>
        <strain evidence="2 3">PF-1</strain>
    </source>
</reference>
<dbReference type="RefSeq" id="XP_007880404.1">
    <property type="nucleotide sequence ID" value="XM_007882213.1"/>
</dbReference>
<feature type="region of interest" description="Disordered" evidence="1">
    <location>
        <begin position="322"/>
        <end position="358"/>
    </location>
</feature>
<feature type="region of interest" description="Disordered" evidence="1">
    <location>
        <begin position="259"/>
        <end position="298"/>
    </location>
</feature>
<feature type="region of interest" description="Disordered" evidence="1">
    <location>
        <begin position="646"/>
        <end position="790"/>
    </location>
</feature>
<feature type="region of interest" description="Disordered" evidence="1">
    <location>
        <begin position="1013"/>
        <end position="1112"/>
    </location>
</feature>
<dbReference type="AlphaFoldDB" id="A0A061H5Q3"/>
<feature type="compositionally biased region" description="Basic and acidic residues" evidence="1">
    <location>
        <begin position="756"/>
        <end position="780"/>
    </location>
</feature>
<dbReference type="Proteomes" id="UP000053664">
    <property type="component" value="Unassembled WGS sequence"/>
</dbReference>
<dbReference type="HOGENOM" id="CLU_301315_0_0_1"/>
<dbReference type="eggNOG" id="ENOG502R36R">
    <property type="taxonomic scope" value="Eukaryota"/>
</dbReference>
<dbReference type="EMBL" id="KE361637">
    <property type="protein sequence ID" value="EPQ27943.1"/>
    <property type="molecule type" value="Genomic_DNA"/>
</dbReference>
<evidence type="ECO:0000313" key="3">
    <source>
        <dbReference type="Proteomes" id="UP000053664"/>
    </source>
</evidence>
<feature type="region of interest" description="Disordered" evidence="1">
    <location>
        <begin position="377"/>
        <end position="427"/>
    </location>
</feature>
<dbReference type="GeneID" id="19318788"/>
<gene>
    <name evidence="2" type="ORF">PFL1_04687</name>
</gene>
<organism evidence="2 3">
    <name type="scientific">Pseudozyma flocculosa PF-1</name>
    <dbReference type="NCBI Taxonomy" id="1277687"/>
    <lineage>
        <taxon>Eukaryota</taxon>
        <taxon>Fungi</taxon>
        <taxon>Dikarya</taxon>
        <taxon>Basidiomycota</taxon>
        <taxon>Ustilaginomycotina</taxon>
        <taxon>Ustilaginomycetes</taxon>
        <taxon>Ustilaginales</taxon>
        <taxon>Ustilaginaceae</taxon>
        <taxon>Pseudozyma</taxon>
    </lineage>
</organism>
<feature type="compositionally biased region" description="Low complexity" evidence="1">
    <location>
        <begin position="698"/>
        <end position="709"/>
    </location>
</feature>
<proteinExistence type="predicted"/>
<feature type="compositionally biased region" description="Acidic residues" evidence="1">
    <location>
        <begin position="602"/>
        <end position="612"/>
    </location>
</feature>
<evidence type="ECO:0000313" key="2">
    <source>
        <dbReference type="EMBL" id="EPQ27943.1"/>
    </source>
</evidence>
<accession>A0A061H5Q3</accession>
<feature type="compositionally biased region" description="Low complexity" evidence="1">
    <location>
        <begin position="401"/>
        <end position="415"/>
    </location>
</feature>
<feature type="compositionally biased region" description="Basic residues" evidence="1">
    <location>
        <begin position="677"/>
        <end position="692"/>
    </location>
</feature>
<dbReference type="OrthoDB" id="2551385at2759"/>
<feature type="compositionally biased region" description="Basic and acidic residues" evidence="1">
    <location>
        <begin position="473"/>
        <end position="484"/>
    </location>
</feature>
<sequence>MSSISNRSPTLLFSYPSTRLVKTVAPLPPPKRINGAVPADSIGAGTLAPTHAVLADCNGPLQITVVPDPFNESISTLVLSVGFDEQQWGAARRFVLPFRSFELGQDGAPLSRPNVAGFDSAARPIYQGLGAGLHGQHGGSFWFFEDIGEEGALDRQRWEENKVGRRAIWTVWLLGAPAPVVDYARDLLLHHPKPVPPLPPFLRDPAAMPWRDNYATLPLANSEAATFDIAQQPQQHQPDGNLEQSPTAAADVDVDVDVKLAGPRPLPPVPKKPEVLRSVSFPRRQPRSDGSAGTVDADAAAYTPVSPATEEAPMLHPVAEAASATPQVDQPEDPRPQPLRAISQESPLPHGHLTPNGQLDRYDRIRAETDELNAAVGEAPALQLPEPSTAPAEAQTRSEPQLDAAAATQDQSTAQPVPGTTLRNLSRHLPSRAPDYRHSLIAVDNETGQIVGVLASDVRLDQQSATPPLSPTRSDDAAQEKKDDERDELDELVTPVDEVDLGGGLREDLLDQGLQQKQEAEEDSRSESDQATPKPSAFIHRPTSLYRDPDHGRQPSRSESLLGDDTFAPPPPPPKAGGKPGDASPSARTSVASAAFFSANEGLEDDGDDDDEARARRAMMANFVSIGGGGDAHRIESHRPDLLRDLIRRNAHGEGDDDDDARSDVSGTTVGGPAFKMWRKVRGKPPKKKKHPQPAVDAPAGPTTARPPRVGSEASVRTSRAETAAESMSDDEDDEDDEEETASRGAEQDTEEDDDAAARDAETEGEDGKGGEEDSKRADSDGAAAAGDAAVEEARRLGHCSRAQLRTEDVRTIEDRVWREALESGDLPLDAPYTHLAARGGVGSTFLPSFVGKGADRAAPQEFELCAPGEVPVVRQGGKRAPAPYMQGGTVLIEFLAGSSRIGASLIGGPRPLALRGGDDADGPAADGVASSDKGGASAGVLSLVPLLPQHLLRFFGMSSAVAPSTAATSMSAAASSPPSSLAGSIPFLSDVASLWTDATGWMGGLFSSSSSSAANSTSSASAASSSSSSSMTGGNDGGALPQRHPHSEAEEWEYAIPDFDPNSLASTPRPVYRRKRPVPSATNGFSMPGQQQPSSSTSTSKRVEPMSSVTGGSGRYSILHIDGYGVGRQAFLRGMPQR</sequence>
<evidence type="ECO:0000256" key="1">
    <source>
        <dbReference type="SAM" id="MobiDB-lite"/>
    </source>
</evidence>
<dbReference type="KEGG" id="pfp:PFL1_04687"/>